<proteinExistence type="predicted"/>
<dbReference type="InterPro" id="IPR003959">
    <property type="entry name" value="ATPase_AAA_core"/>
</dbReference>
<dbReference type="SUPFAM" id="SSF52540">
    <property type="entry name" value="P-loop containing nucleoside triphosphate hydrolases"/>
    <property type="match status" value="1"/>
</dbReference>
<dbReference type="Proteomes" id="UP000474104">
    <property type="component" value="Unassembled WGS sequence"/>
</dbReference>
<name>A0A9X5CEA3_9FIRM</name>
<dbReference type="PANTHER" id="PTHR43581:SF2">
    <property type="entry name" value="EXCINUCLEASE ATPASE SUBUNIT"/>
    <property type="match status" value="1"/>
</dbReference>
<dbReference type="Gene3D" id="3.40.50.300">
    <property type="entry name" value="P-loop containing nucleotide triphosphate hydrolases"/>
    <property type="match status" value="1"/>
</dbReference>
<dbReference type="Pfam" id="PF13304">
    <property type="entry name" value="AAA_21"/>
    <property type="match status" value="1"/>
</dbReference>
<dbReference type="EMBL" id="VIRB01000083">
    <property type="protein sequence ID" value="NDO69771.1"/>
    <property type="molecule type" value="Genomic_DNA"/>
</dbReference>
<dbReference type="InterPro" id="IPR027417">
    <property type="entry name" value="P-loop_NTPase"/>
</dbReference>
<feature type="domain" description="ATPase AAA-type core" evidence="1">
    <location>
        <begin position="36"/>
        <end position="147"/>
    </location>
</feature>
<evidence type="ECO:0000259" key="1">
    <source>
        <dbReference type="Pfam" id="PF13304"/>
    </source>
</evidence>
<dbReference type="PANTHER" id="PTHR43581">
    <property type="entry name" value="ATP/GTP PHOSPHATASE"/>
    <property type="match status" value="1"/>
</dbReference>
<dbReference type="GO" id="GO:0016887">
    <property type="term" value="F:ATP hydrolysis activity"/>
    <property type="evidence" value="ECO:0007669"/>
    <property type="project" value="InterPro"/>
</dbReference>
<reference evidence="2 3" key="1">
    <citation type="submission" date="2019-07" db="EMBL/GenBank/DDBJ databases">
        <title>Draft genome sequences of 15 bacterial species constituting the stable defined intestinal microbiota of the GM15 gnotobiotic mouse model.</title>
        <authorList>
            <person name="Elie C."/>
            <person name="Mathieu A."/>
            <person name="Saliou A."/>
            <person name="Darnaud M."/>
            <person name="Leulier F."/>
            <person name="Tamellini A."/>
        </authorList>
    </citation>
    <scope>NUCLEOTIDE SEQUENCE [LARGE SCALE GENOMIC DNA]</scope>
    <source>
        <strain evidence="3">ASF 502</strain>
    </source>
</reference>
<protein>
    <submittedName>
        <fullName evidence="2">AAA family ATPase</fullName>
    </submittedName>
</protein>
<dbReference type="InterPro" id="IPR051396">
    <property type="entry name" value="Bact_Antivir_Def_Nuclease"/>
</dbReference>
<sequence>MKYLADLKVTEALAKSNGKHEKADAITLWFAEFQDLLRRIFDDPSLELIFEEDTFSFSIKEKNREAFDFNTLASGFAAALDIILDVMIRMQKNKGRTFNFDMPGIVLIDEIETHLHLELQKKILDLLTTLFPNIQFIMSTHSPFILNSLQNAVIYDLEKRMIAKDGLADIPYSGIVEGDFQSSELSCSLKEKYERYKMLTQKQELSDDDFEEIAELEMYLNEIPGAYKRNESAV</sequence>
<evidence type="ECO:0000313" key="2">
    <source>
        <dbReference type="EMBL" id="NDO69771.1"/>
    </source>
</evidence>
<comment type="caution">
    <text evidence="2">The sequence shown here is derived from an EMBL/GenBank/DDBJ whole genome shotgun (WGS) entry which is preliminary data.</text>
</comment>
<dbReference type="OrthoDB" id="9784297at2"/>
<organism evidence="2 3">
    <name type="scientific">Schaedlerella arabinosiphila</name>
    <dbReference type="NCBI Taxonomy" id="2044587"/>
    <lineage>
        <taxon>Bacteria</taxon>
        <taxon>Bacillati</taxon>
        <taxon>Bacillota</taxon>
        <taxon>Clostridia</taxon>
        <taxon>Lachnospirales</taxon>
        <taxon>Lachnospiraceae</taxon>
        <taxon>Schaedlerella</taxon>
    </lineage>
</organism>
<dbReference type="AlphaFoldDB" id="A0A9X5CEA3"/>
<dbReference type="GO" id="GO:0005524">
    <property type="term" value="F:ATP binding"/>
    <property type="evidence" value="ECO:0007669"/>
    <property type="project" value="InterPro"/>
</dbReference>
<evidence type="ECO:0000313" key="3">
    <source>
        <dbReference type="Proteomes" id="UP000474104"/>
    </source>
</evidence>
<gene>
    <name evidence="2" type="ORF">FMM80_14245</name>
</gene>
<accession>A0A9X5CEA3</accession>